<gene>
    <name evidence="2" type="ORF">CGSHi3655_07634</name>
    <name evidence="1" type="ORF">KRLU3655_LOCUS70</name>
</gene>
<reference evidence="1" key="3">
    <citation type="submission" date="2024-01" db="EMBL/GenBank/DDBJ databases">
        <authorList>
            <person name="Riesbeck K."/>
        </authorList>
    </citation>
    <scope>NUCLEOTIDE SEQUENCE</scope>
    <source>
        <strain evidence="1">3655</strain>
    </source>
</reference>
<evidence type="ECO:0000313" key="1">
    <source>
        <dbReference type="EMBL" id="CAH0449994.1"/>
    </source>
</evidence>
<evidence type="ECO:0000313" key="3">
    <source>
        <dbReference type="Proteomes" id="UP000003185"/>
    </source>
</evidence>
<proteinExistence type="predicted"/>
<dbReference type="Proteomes" id="UP000837958">
    <property type="component" value="Chromosome"/>
</dbReference>
<dbReference type="InterPro" id="IPR006441">
    <property type="entry name" value="Phage_P2_GpN"/>
</dbReference>
<accession>A0A0H3PGA3</accession>
<dbReference type="EMBL" id="AAZF01000001">
    <property type="protein sequence ID" value="EDJ93745.1"/>
    <property type="molecule type" value="Genomic_DNA"/>
</dbReference>
<dbReference type="RefSeq" id="WP_005655879.1">
    <property type="nucleotide sequence ID" value="NZ_AAZF01000001.1"/>
</dbReference>
<dbReference type="EMBL" id="OV040719">
    <property type="protein sequence ID" value="CAH0449994.1"/>
    <property type="molecule type" value="Genomic_DNA"/>
</dbReference>
<organism evidence="2 3">
    <name type="scientific">Haemophilus influenzae (strain NTHi 3655)</name>
    <dbReference type="NCBI Taxonomy" id="375177"/>
    <lineage>
        <taxon>Bacteria</taxon>
        <taxon>Pseudomonadati</taxon>
        <taxon>Pseudomonadota</taxon>
        <taxon>Gammaproteobacteria</taxon>
        <taxon>Pasteurellales</taxon>
        <taxon>Pasteurellaceae</taxon>
        <taxon>Haemophilus</taxon>
    </lineage>
</organism>
<protein>
    <submittedName>
        <fullName evidence="1">P2 family phage major capsid protein</fullName>
    </submittedName>
    <submittedName>
        <fullName evidence="2">Putative major capsid protein</fullName>
    </submittedName>
</protein>
<dbReference type="AlphaFoldDB" id="A0A0H3PGA3"/>
<sequence length="102" mass="11477">MLSSALVNLDAKQLNSQNGAPITAQNLIGGLRAISAPFFPADCILITTLSNLAIYFKQNTARLFFKQEPRQNNVQIYFSVMLDYLLENHRYAVLIESIDEVQ</sequence>
<reference evidence="2 3" key="1">
    <citation type="journal article" date="2007" name="Genome Biol.">
        <title>Characterization and modeling of the Haemophilus influenzae core and supragenomes based on the complete genomic sequences of Rd and 12 clinical nontypeable strains.</title>
        <authorList>
            <person name="Hogg J.S."/>
            <person name="Hu F.Z."/>
            <person name="Janto B."/>
            <person name="Boissy R."/>
            <person name="Hayes J."/>
            <person name="Keefe R."/>
            <person name="Post J.C."/>
            <person name="Ehrlich G.D."/>
        </authorList>
    </citation>
    <scope>NUCLEOTIDE SEQUENCE [LARGE SCALE GENOMIC DNA]</scope>
    <source>
        <strain evidence="2">3655</strain>
        <strain evidence="3">NTHi 3655</strain>
    </source>
</reference>
<reference evidence="4" key="2">
    <citation type="submission" date="2021-11" db="EMBL/GenBank/DDBJ databases">
        <authorList>
            <person name="Riesbeck K."/>
        </authorList>
    </citation>
    <scope>NUCLEOTIDE SEQUENCE [LARGE SCALE GENOMIC DNA]</scope>
</reference>
<evidence type="ECO:0000313" key="4">
    <source>
        <dbReference type="Proteomes" id="UP000837958"/>
    </source>
</evidence>
<dbReference type="Pfam" id="PF05125">
    <property type="entry name" value="Phage_cap_P2"/>
    <property type="match status" value="1"/>
</dbReference>
<evidence type="ECO:0000313" key="2">
    <source>
        <dbReference type="EMBL" id="EDJ93745.1"/>
    </source>
</evidence>
<name>A0A0H3PGA3_HAEI3</name>
<dbReference type="Proteomes" id="UP000003185">
    <property type="component" value="Unassembled WGS sequence"/>
</dbReference>